<dbReference type="GO" id="GO:0003677">
    <property type="term" value="F:DNA binding"/>
    <property type="evidence" value="ECO:0007669"/>
    <property type="project" value="InterPro"/>
</dbReference>
<dbReference type="InterPro" id="IPR010982">
    <property type="entry name" value="Lambda_DNA-bd_dom_sf"/>
</dbReference>
<dbReference type="Proteomes" id="UP000582837">
    <property type="component" value="Unassembled WGS sequence"/>
</dbReference>
<organism evidence="2 3">
    <name type="scientific">Longimicrobium terrae</name>
    <dbReference type="NCBI Taxonomy" id="1639882"/>
    <lineage>
        <taxon>Bacteria</taxon>
        <taxon>Pseudomonadati</taxon>
        <taxon>Gemmatimonadota</taxon>
        <taxon>Longimicrobiia</taxon>
        <taxon>Longimicrobiales</taxon>
        <taxon>Longimicrobiaceae</taxon>
        <taxon>Longimicrobium</taxon>
    </lineage>
</organism>
<dbReference type="SMART" id="SM00530">
    <property type="entry name" value="HTH_XRE"/>
    <property type="match status" value="1"/>
</dbReference>
<comment type="caution">
    <text evidence="2">The sequence shown here is derived from an EMBL/GenBank/DDBJ whole genome shotgun (WGS) entry which is preliminary data.</text>
</comment>
<reference evidence="2 3" key="1">
    <citation type="submission" date="2020-08" db="EMBL/GenBank/DDBJ databases">
        <title>Genomic Encyclopedia of Type Strains, Phase IV (KMG-IV): sequencing the most valuable type-strain genomes for metagenomic binning, comparative biology and taxonomic classification.</title>
        <authorList>
            <person name="Goeker M."/>
        </authorList>
    </citation>
    <scope>NUCLEOTIDE SEQUENCE [LARGE SCALE GENOMIC DNA]</scope>
    <source>
        <strain evidence="2 3">DSM 29007</strain>
    </source>
</reference>
<accession>A0A841GRD0</accession>
<dbReference type="EMBL" id="JACHIA010000001">
    <property type="protein sequence ID" value="MBB6068809.1"/>
    <property type="molecule type" value="Genomic_DNA"/>
</dbReference>
<evidence type="ECO:0000259" key="1">
    <source>
        <dbReference type="PROSITE" id="PS50943"/>
    </source>
</evidence>
<dbReference type="SUPFAM" id="SSF47413">
    <property type="entry name" value="lambda repressor-like DNA-binding domains"/>
    <property type="match status" value="1"/>
</dbReference>
<name>A0A841GRD0_9BACT</name>
<dbReference type="PROSITE" id="PS50943">
    <property type="entry name" value="HTH_CROC1"/>
    <property type="match status" value="1"/>
</dbReference>
<gene>
    <name evidence="2" type="ORF">HNQ61_000420</name>
</gene>
<keyword evidence="3" id="KW-1185">Reference proteome</keyword>
<evidence type="ECO:0000313" key="2">
    <source>
        <dbReference type="EMBL" id="MBB6068809.1"/>
    </source>
</evidence>
<feature type="domain" description="HTH cro/C1-type" evidence="1">
    <location>
        <begin position="35"/>
        <end position="90"/>
    </location>
</feature>
<dbReference type="CDD" id="cd00093">
    <property type="entry name" value="HTH_XRE"/>
    <property type="match status" value="1"/>
</dbReference>
<sequence>MDDLDRYIAHRAAWDPEFAEGSERRRRAFRIGFMLQQARLKAGLTQREVAERLGTNKSAISRMENHAADIGLSTLQRYAEAVGCILALELRPEAEGWIPRVQAALAKEGPHAPEHAATGD</sequence>
<dbReference type="Gene3D" id="1.10.260.40">
    <property type="entry name" value="lambda repressor-like DNA-binding domains"/>
    <property type="match status" value="1"/>
</dbReference>
<dbReference type="AlphaFoldDB" id="A0A841GRD0"/>
<protein>
    <submittedName>
        <fullName evidence="2">Transcriptional regulator with XRE-family HTH domain</fullName>
    </submittedName>
</protein>
<dbReference type="RefSeq" id="WP_170031210.1">
    <property type="nucleotide sequence ID" value="NZ_JABDTL010000001.1"/>
</dbReference>
<evidence type="ECO:0000313" key="3">
    <source>
        <dbReference type="Proteomes" id="UP000582837"/>
    </source>
</evidence>
<proteinExistence type="predicted"/>
<dbReference type="Pfam" id="PF01381">
    <property type="entry name" value="HTH_3"/>
    <property type="match status" value="1"/>
</dbReference>
<dbReference type="InterPro" id="IPR001387">
    <property type="entry name" value="Cro/C1-type_HTH"/>
</dbReference>